<gene>
    <name evidence="1" type="ORF">NKI27_03480</name>
</gene>
<evidence type="ECO:0000313" key="2">
    <source>
        <dbReference type="Proteomes" id="UP001163739"/>
    </source>
</evidence>
<dbReference type="Proteomes" id="UP001163739">
    <property type="component" value="Chromosome"/>
</dbReference>
<reference evidence="1" key="1">
    <citation type="submission" date="2022-06" db="EMBL/GenBank/DDBJ databases">
        <title>Alkalimarinus sp. nov., isolated from gut of a Alitta virens.</title>
        <authorList>
            <person name="Yang A.I."/>
            <person name="Shin N.-R."/>
        </authorList>
    </citation>
    <scope>NUCLEOTIDE SEQUENCE</scope>
    <source>
        <strain evidence="1">A2M4</strain>
    </source>
</reference>
<proteinExistence type="predicted"/>
<evidence type="ECO:0000313" key="1">
    <source>
        <dbReference type="EMBL" id="UZE96827.1"/>
    </source>
</evidence>
<name>A0ABY6N4B1_9ALTE</name>
<keyword evidence="2" id="KW-1185">Reference proteome</keyword>
<dbReference type="RefSeq" id="WP_265048312.1">
    <property type="nucleotide sequence ID" value="NZ_CP100390.1"/>
</dbReference>
<sequence length="204" mass="22419">MSLPATNITCNACHYSGSTGVAFGLFKYQTPCGNITLPRDLGWCNTCKSVAAIEDTDQAARYESLKDDISGLASDLAEEIEKAKRSRPLLRRLFSKQKPDNDEIRLIRASLACLNEELANPSVLASYLRSERGAKCLSCGSSEVFIFPQIPAGIDSFYSEERTPEAIGIKHPGCGGELYATTSELRLNIRLTEKRYSLDGERIS</sequence>
<dbReference type="EMBL" id="CP100390">
    <property type="protein sequence ID" value="UZE96827.1"/>
    <property type="molecule type" value="Genomic_DNA"/>
</dbReference>
<accession>A0ABY6N4B1</accession>
<protein>
    <submittedName>
        <fullName evidence="1">Uncharacterized protein</fullName>
    </submittedName>
</protein>
<organism evidence="1 2">
    <name type="scientific">Alkalimarinus alittae</name>
    <dbReference type="NCBI Taxonomy" id="2961619"/>
    <lineage>
        <taxon>Bacteria</taxon>
        <taxon>Pseudomonadati</taxon>
        <taxon>Pseudomonadota</taxon>
        <taxon>Gammaproteobacteria</taxon>
        <taxon>Alteromonadales</taxon>
        <taxon>Alteromonadaceae</taxon>
        <taxon>Alkalimarinus</taxon>
    </lineage>
</organism>